<sequence length="61" mass="6840">MMNEQFGMEGKVAIITGAGGRRIQRVRRGVGPGRNGDGMIFNDFWGREFANTENVHIFALR</sequence>
<evidence type="ECO:0000313" key="1">
    <source>
        <dbReference type="EMBL" id="CCO21103.1"/>
    </source>
</evidence>
<protein>
    <submittedName>
        <fullName evidence="6">Uncharacterized protein</fullName>
    </submittedName>
</protein>
<dbReference type="AlphaFoldDB" id="S0DEG4"/>
<accession>S0DEG4</accession>
<organism evidence="6">
    <name type="scientific">termite gut metagenome</name>
    <dbReference type="NCBI Taxonomy" id="433724"/>
    <lineage>
        <taxon>unclassified sequences</taxon>
        <taxon>metagenomes</taxon>
        <taxon>organismal metagenomes</taxon>
    </lineage>
</organism>
<dbReference type="EMBL" id="HF548288">
    <property type="protein sequence ID" value="CCO21215.1"/>
    <property type="molecule type" value="Genomic_DNA"/>
</dbReference>
<proteinExistence type="predicted"/>
<gene>
    <name evidence="1" type="ORF">BN138_291</name>
    <name evidence="2" type="ORF">BN138_336</name>
    <name evidence="3" type="ORF">BN138_389</name>
    <name evidence="4" type="ORF">BN138_403</name>
    <name evidence="5" type="ORF">BN138_454</name>
    <name evidence="6" type="ORF">BN138_472</name>
    <name evidence="7" type="ORF">BN138_502</name>
</gene>
<evidence type="ECO:0000313" key="5">
    <source>
        <dbReference type="EMBL" id="CCO21266.1"/>
    </source>
</evidence>
<dbReference type="EMBL" id="HF548289">
    <property type="protein sequence ID" value="CCO21266.1"/>
    <property type="molecule type" value="Genomic_DNA"/>
</dbReference>
<evidence type="ECO:0000313" key="3">
    <source>
        <dbReference type="EMBL" id="CCO21201.1"/>
    </source>
</evidence>
<dbReference type="EMBL" id="HF548290">
    <property type="protein sequence ID" value="CCO21284.1"/>
    <property type="molecule type" value="Genomic_DNA"/>
</dbReference>
<dbReference type="EMBL" id="HF548286">
    <property type="protein sequence ID" value="CCO21148.1"/>
    <property type="molecule type" value="Genomic_DNA"/>
</dbReference>
<dbReference type="EMBL" id="HF548291">
    <property type="protein sequence ID" value="CCO21314.1"/>
    <property type="molecule type" value="Genomic_DNA"/>
</dbReference>
<reference evidence="6" key="1">
    <citation type="submission" date="2012-10" db="EMBL/GenBank/DDBJ databases">
        <authorList>
            <person name="Sandrine L."/>
        </authorList>
    </citation>
    <scope>NUCLEOTIDE SEQUENCE</scope>
</reference>
<evidence type="ECO:0000313" key="6">
    <source>
        <dbReference type="EMBL" id="CCO21284.1"/>
    </source>
</evidence>
<evidence type="ECO:0000313" key="7">
    <source>
        <dbReference type="EMBL" id="CCO21314.1"/>
    </source>
</evidence>
<evidence type="ECO:0000313" key="4">
    <source>
        <dbReference type="EMBL" id="CCO21215.1"/>
    </source>
</evidence>
<evidence type="ECO:0000313" key="2">
    <source>
        <dbReference type="EMBL" id="CCO21148.1"/>
    </source>
</evidence>
<dbReference type="EMBL" id="HF548284">
    <property type="protein sequence ID" value="CCO21103.1"/>
    <property type="molecule type" value="Genomic_DNA"/>
</dbReference>
<dbReference type="EMBL" id="HF548287">
    <property type="protein sequence ID" value="CCO21201.1"/>
    <property type="molecule type" value="Genomic_DNA"/>
</dbReference>
<name>S0DEG4_9ZZZZ</name>
<reference evidence="6" key="2">
    <citation type="journal article" date="2013" name="Biotechnol. Biofuels">
        <title>Mining for hemicellulases in the fungus-growing termite Pseudacanthotermes militaris using functional metagenomics.</title>
        <authorList>
            <person name="Bastien G."/>
            <person name="Arnal G."/>
            <person name="Bozonnet S."/>
            <person name="Laguerre S."/>
            <person name="Ferreira F."/>
            <person name="Faure R."/>
            <person name="Henrissat B."/>
            <person name="Lefevre F."/>
            <person name="Robe P."/>
            <person name="Bouchez O."/>
            <person name="Noirot C."/>
            <person name="Dumon C."/>
            <person name="O'Donohue M."/>
        </authorList>
    </citation>
    <scope>NUCLEOTIDE SEQUENCE</scope>
</reference>